<reference evidence="3" key="1">
    <citation type="submission" date="2016-06" db="EMBL/GenBank/DDBJ databases">
        <authorList>
            <person name="Varghese N."/>
            <person name="Submissions Spin"/>
        </authorList>
    </citation>
    <scope>NUCLEOTIDE SEQUENCE [LARGE SCALE GENOMIC DNA]</scope>
    <source>
        <strain evidence="3">DSM 44100</strain>
    </source>
</reference>
<dbReference type="EMBL" id="FMCU01000005">
    <property type="protein sequence ID" value="SCF09690.1"/>
    <property type="molecule type" value="Genomic_DNA"/>
</dbReference>
<accession>A0A1C4XME6</accession>
<evidence type="ECO:0000313" key="3">
    <source>
        <dbReference type="Proteomes" id="UP000198797"/>
    </source>
</evidence>
<gene>
    <name evidence="2" type="ORF">GA0070216_10538</name>
</gene>
<dbReference type="GO" id="GO:0016765">
    <property type="term" value="F:transferase activity, transferring alkyl or aryl (other than methyl) groups"/>
    <property type="evidence" value="ECO:0007669"/>
    <property type="project" value="InterPro"/>
</dbReference>
<dbReference type="PANTHER" id="PTHR40627:SF4">
    <property type="entry name" value="PRENYLTRANSFERASE ASQH1-RELATED"/>
    <property type="match status" value="1"/>
</dbReference>
<name>A0A1C4XME6_9ACTN</name>
<dbReference type="SFLD" id="SFLDG01162">
    <property type="entry name" value="I"/>
    <property type="match status" value="1"/>
</dbReference>
<dbReference type="PANTHER" id="PTHR40627">
    <property type="entry name" value="INDOLE PRENYLTRANSFERASE TDIB-RELATED"/>
    <property type="match status" value="1"/>
</dbReference>
<keyword evidence="3" id="KW-1185">Reference proteome</keyword>
<sequence>MDEVSLSDRLSDQLRRLCEVSGISAAEPLELLESLLGPAGPQPLSAPPGWPSNVADDHTPVEFSIAFSATEPPTVRILGETLGTPPARLTNMLATQRFLDRQAHRAGLSTSRLDSVRDLFATYHPQGTFALWCSLVFRSGRRPEFKVYLNPELRGIDRAPALVSEALHRLGLGRSYRAMLDRSIRPGELGHRDRLTFFALDLHDGAQARVKLYLTHHDASVRDVVRAAGVVHDVDATRLAEFAALAGGGRTRFAGLPLVGSYTLVEGVDRPVGYSLYVPIRGYVEDDEEAYDRVVAVLDHCGFDHTVLDRALAAVARRPLRDGVGLIPHLSLRMGAPRPGVTVYLSAEAYQVSPPVRHPWTVDGAALAAPTGRAGAGHP</sequence>
<dbReference type="SFLD" id="SFLDS00036">
    <property type="entry name" value="Aromatic_Prenyltransferase"/>
    <property type="match status" value="1"/>
</dbReference>
<dbReference type="GO" id="GO:0009820">
    <property type="term" value="P:alkaloid metabolic process"/>
    <property type="evidence" value="ECO:0007669"/>
    <property type="project" value="InterPro"/>
</dbReference>
<proteinExistence type="predicted"/>
<dbReference type="STRING" id="121616.GA0070216_10538"/>
<keyword evidence="1 2" id="KW-0808">Transferase</keyword>
<dbReference type="InterPro" id="IPR033964">
    <property type="entry name" value="ABBA"/>
</dbReference>
<dbReference type="RefSeq" id="WP_091244112.1">
    <property type="nucleotide sequence ID" value="NZ_FMCU01000005.1"/>
</dbReference>
<dbReference type="AlphaFoldDB" id="A0A1C4XME6"/>
<organism evidence="2 3">
    <name type="scientific">Micromonospora matsumotoense</name>
    <dbReference type="NCBI Taxonomy" id="121616"/>
    <lineage>
        <taxon>Bacteria</taxon>
        <taxon>Bacillati</taxon>
        <taxon>Actinomycetota</taxon>
        <taxon>Actinomycetes</taxon>
        <taxon>Micromonosporales</taxon>
        <taxon>Micromonosporaceae</taxon>
        <taxon>Micromonospora</taxon>
    </lineage>
</organism>
<evidence type="ECO:0000313" key="2">
    <source>
        <dbReference type="EMBL" id="SCF09690.1"/>
    </source>
</evidence>
<dbReference type="OrthoDB" id="513465at2"/>
<evidence type="ECO:0000256" key="1">
    <source>
        <dbReference type="ARBA" id="ARBA00022679"/>
    </source>
</evidence>
<dbReference type="Proteomes" id="UP000198797">
    <property type="component" value="Unassembled WGS sequence"/>
</dbReference>
<protein>
    <submittedName>
        <fullName evidence="2">Aromatic prenyltransferase, DMATS type</fullName>
    </submittedName>
</protein>
<dbReference type="Pfam" id="PF11991">
    <property type="entry name" value="Trp_DMAT"/>
    <property type="match status" value="1"/>
</dbReference>
<dbReference type="InterPro" id="IPR017795">
    <property type="entry name" value="ABBA_NscD-like"/>
</dbReference>